<gene>
    <name evidence="2" type="ORF">PCOR1329_LOCUS31471</name>
</gene>
<feature type="compositionally biased region" description="Basic residues" evidence="1">
    <location>
        <begin position="384"/>
        <end position="395"/>
    </location>
</feature>
<feature type="compositionally biased region" description="Pro residues" evidence="1">
    <location>
        <begin position="163"/>
        <end position="174"/>
    </location>
</feature>
<feature type="compositionally biased region" description="Polar residues" evidence="1">
    <location>
        <begin position="354"/>
        <end position="382"/>
    </location>
</feature>
<dbReference type="EMBL" id="CAUYUJ010012425">
    <property type="protein sequence ID" value="CAK0833917.1"/>
    <property type="molecule type" value="Genomic_DNA"/>
</dbReference>
<evidence type="ECO:0000313" key="2">
    <source>
        <dbReference type="EMBL" id="CAK0833917.1"/>
    </source>
</evidence>
<feature type="region of interest" description="Disordered" evidence="1">
    <location>
        <begin position="337"/>
        <end position="395"/>
    </location>
</feature>
<feature type="region of interest" description="Disordered" evidence="1">
    <location>
        <begin position="268"/>
        <end position="315"/>
    </location>
</feature>
<evidence type="ECO:0000256" key="1">
    <source>
        <dbReference type="SAM" id="MobiDB-lite"/>
    </source>
</evidence>
<name>A0ABN9SQ73_9DINO</name>
<comment type="caution">
    <text evidence="2">The sequence shown here is derived from an EMBL/GenBank/DDBJ whole genome shotgun (WGS) entry which is preliminary data.</text>
</comment>
<dbReference type="Proteomes" id="UP001189429">
    <property type="component" value="Unassembled WGS sequence"/>
</dbReference>
<organism evidence="2 3">
    <name type="scientific">Prorocentrum cordatum</name>
    <dbReference type="NCBI Taxonomy" id="2364126"/>
    <lineage>
        <taxon>Eukaryota</taxon>
        <taxon>Sar</taxon>
        <taxon>Alveolata</taxon>
        <taxon>Dinophyceae</taxon>
        <taxon>Prorocentrales</taxon>
        <taxon>Prorocentraceae</taxon>
        <taxon>Prorocentrum</taxon>
    </lineage>
</organism>
<keyword evidence="3" id="KW-1185">Reference proteome</keyword>
<sequence>MSARGLHASGRGTAARPAQLEMPVAAQPAAWGGAPAVLEGLLADQLWATTPSKRRTRARNTAEEKARAAVKLADIERRMAEGDESVEKLGQAESFCANCDQSTSEMAATTAELQAEREDRPMETEAVAILQAKAIVKTRGRGAVDHSICGVGWRLVGLFDAGRPPPPAVPPRAAPPRRRAQRPLAGAGSPPERPRSAPRRGRVPVGGVGGGILDVSGGVGSGVRGIGVGGVFVGERRGRAGGLGLGLVSPRGALPMFCACAPRLPEGDAEPIDAAPNGRADPDPGGPPGGDSASLLKADGNSDKGGQSPIAAPTSPALGSLAGFDLMAGLGDSLAGLAGSMSPRFVDEIPTDPSPTTQPIVSEFSSKTLEESSPTTRCSASFPQRRRPFSKRPAG</sequence>
<proteinExistence type="predicted"/>
<accession>A0ABN9SQ73</accession>
<reference evidence="2" key="1">
    <citation type="submission" date="2023-10" db="EMBL/GenBank/DDBJ databases">
        <authorList>
            <person name="Chen Y."/>
            <person name="Shah S."/>
            <person name="Dougan E. K."/>
            <person name="Thang M."/>
            <person name="Chan C."/>
        </authorList>
    </citation>
    <scope>NUCLEOTIDE SEQUENCE [LARGE SCALE GENOMIC DNA]</scope>
</reference>
<feature type="region of interest" description="Disordered" evidence="1">
    <location>
        <begin position="161"/>
        <end position="208"/>
    </location>
</feature>
<evidence type="ECO:0000313" key="3">
    <source>
        <dbReference type="Proteomes" id="UP001189429"/>
    </source>
</evidence>
<protein>
    <submittedName>
        <fullName evidence="2">Uncharacterized protein</fullName>
    </submittedName>
</protein>